<evidence type="ECO:0000313" key="6">
    <source>
        <dbReference type="EMBL" id="RSH88438.1"/>
    </source>
</evidence>
<dbReference type="InterPro" id="IPR024326">
    <property type="entry name" value="RRP7_C"/>
</dbReference>
<dbReference type="GO" id="GO:0032545">
    <property type="term" value="C:CURI complex"/>
    <property type="evidence" value="ECO:0007669"/>
    <property type="project" value="TreeGrafter"/>
</dbReference>
<dbReference type="GO" id="GO:0003676">
    <property type="term" value="F:nucleic acid binding"/>
    <property type="evidence" value="ECO:0007669"/>
    <property type="project" value="InterPro"/>
</dbReference>
<dbReference type="RefSeq" id="XP_028480646.1">
    <property type="nucleotide sequence ID" value="XM_028616789.1"/>
</dbReference>
<dbReference type="STRING" id="105984.A0A427YBG8"/>
<dbReference type="Gene3D" id="3.30.70.330">
    <property type="match status" value="1"/>
</dbReference>
<evidence type="ECO:0000313" key="7">
    <source>
        <dbReference type="Proteomes" id="UP000279236"/>
    </source>
</evidence>
<feature type="compositionally biased region" description="Acidic residues" evidence="3">
    <location>
        <begin position="142"/>
        <end position="167"/>
    </location>
</feature>
<comment type="caution">
    <text evidence="6">The sequence shown here is derived from an EMBL/GenBank/DDBJ whole genome shotgun (WGS) entry which is preliminary data.</text>
</comment>
<dbReference type="EMBL" id="RSCE01000001">
    <property type="protein sequence ID" value="RSH88438.1"/>
    <property type="molecule type" value="Genomic_DNA"/>
</dbReference>
<feature type="region of interest" description="Disordered" evidence="3">
    <location>
        <begin position="140"/>
        <end position="205"/>
    </location>
</feature>
<dbReference type="Pfam" id="PF12923">
    <property type="entry name" value="RRP7"/>
    <property type="match status" value="1"/>
</dbReference>
<dbReference type="PANTHER" id="PTHR13191:SF0">
    <property type="entry name" value="RIBOSOMAL RNA-PROCESSING PROTEIN 7 HOMOLOG A-RELATED"/>
    <property type="match status" value="1"/>
</dbReference>
<evidence type="ECO:0000256" key="2">
    <source>
        <dbReference type="SAM" id="Coils"/>
    </source>
</evidence>
<sequence length="399" mass="42456">MPKAKSTATQKPAKAASGKTKAARSTAGTSKSAPKLYSTFAALPLDLPSPVPIASSSRSASAASTATHYLFVRPHNPKAGAATEDELRTVGRTLFVANVPADAAERDLRTVFGRWGVVESVTITAEGQGGNVLEQAVRGIEESDDEDSDDDDEDEDEDEVKEGEDDKAEPTFVGKAEPKLPRSQRKRRKPNTLPPSVPDVTPLPDLCPRSSAFGSSGGRSARVVFVDAVSISRVMAHNSTEHISLAAYGSEEPTGLAFFEAQYAALRPPLAIVKAHADTSLARYDHLHSLLLASRAKAHGAGALVDEDGFTVVVRGGRYGRTAGRGGDPSGAGVAVASRSAANDAAAKKKGNGAGPLTDFYQFQKVDRKRKELADMRARFDEDKKKVEALKESRRFKPY</sequence>
<feature type="domain" description="Ribosomal RNA-processing protein 7 C-terminal" evidence="4">
    <location>
        <begin position="267"/>
        <end position="399"/>
    </location>
</feature>
<name>A0A427YBG8_9TREE</name>
<dbReference type="InterPro" id="IPR040446">
    <property type="entry name" value="RRP7"/>
</dbReference>
<evidence type="ECO:0000256" key="1">
    <source>
        <dbReference type="ARBA" id="ARBA00006110"/>
    </source>
</evidence>
<dbReference type="GO" id="GO:0006364">
    <property type="term" value="P:rRNA processing"/>
    <property type="evidence" value="ECO:0007669"/>
    <property type="project" value="TreeGrafter"/>
</dbReference>
<organism evidence="6 7">
    <name type="scientific">Apiotrichum porosum</name>
    <dbReference type="NCBI Taxonomy" id="105984"/>
    <lineage>
        <taxon>Eukaryota</taxon>
        <taxon>Fungi</taxon>
        <taxon>Dikarya</taxon>
        <taxon>Basidiomycota</taxon>
        <taxon>Agaricomycotina</taxon>
        <taxon>Tremellomycetes</taxon>
        <taxon>Trichosporonales</taxon>
        <taxon>Trichosporonaceae</taxon>
        <taxon>Apiotrichum</taxon>
    </lineage>
</organism>
<protein>
    <submittedName>
        <fullName evidence="6">Ribosomal RNA-processing protein 7</fullName>
    </submittedName>
</protein>
<evidence type="ECO:0000259" key="5">
    <source>
        <dbReference type="Pfam" id="PF17799"/>
    </source>
</evidence>
<dbReference type="SUPFAM" id="SSF54928">
    <property type="entry name" value="RNA-binding domain, RBD"/>
    <property type="match status" value="1"/>
</dbReference>
<accession>A0A427YBG8</accession>
<feature type="coiled-coil region" evidence="2">
    <location>
        <begin position="366"/>
        <end position="393"/>
    </location>
</feature>
<keyword evidence="7" id="KW-1185">Reference proteome</keyword>
<evidence type="ECO:0000256" key="3">
    <source>
        <dbReference type="SAM" id="MobiDB-lite"/>
    </source>
</evidence>
<evidence type="ECO:0000259" key="4">
    <source>
        <dbReference type="Pfam" id="PF12923"/>
    </source>
</evidence>
<dbReference type="InterPro" id="IPR035979">
    <property type="entry name" value="RBD_domain_sf"/>
</dbReference>
<feature type="domain" description="Rrp7 RRM-like N-terminal" evidence="5">
    <location>
        <begin position="60"/>
        <end position="115"/>
    </location>
</feature>
<dbReference type="GeneID" id="39585526"/>
<dbReference type="Gene3D" id="6.10.250.1770">
    <property type="match status" value="1"/>
</dbReference>
<dbReference type="GO" id="GO:0000028">
    <property type="term" value="P:ribosomal small subunit assembly"/>
    <property type="evidence" value="ECO:0007669"/>
    <property type="project" value="TreeGrafter"/>
</dbReference>
<dbReference type="InterPro" id="IPR040447">
    <property type="entry name" value="RRM_Rrp7"/>
</dbReference>
<dbReference type="GO" id="GO:0034456">
    <property type="term" value="C:UTP-C complex"/>
    <property type="evidence" value="ECO:0007669"/>
    <property type="project" value="TreeGrafter"/>
</dbReference>
<dbReference type="AlphaFoldDB" id="A0A427YBG8"/>
<dbReference type="InterPro" id="IPR012677">
    <property type="entry name" value="Nucleotide-bd_a/b_plait_sf"/>
</dbReference>
<feature type="compositionally biased region" description="Polar residues" evidence="3">
    <location>
        <begin position="1"/>
        <end position="10"/>
    </location>
</feature>
<dbReference type="OrthoDB" id="5390at2759"/>
<comment type="similarity">
    <text evidence="1">Belongs to the RRP7 family.</text>
</comment>
<dbReference type="Pfam" id="PF17799">
    <property type="entry name" value="RRM_Rrp7"/>
    <property type="match status" value="1"/>
</dbReference>
<dbReference type="PANTHER" id="PTHR13191">
    <property type="entry name" value="RIBOSOMAL RNA PROCESSING PROTEIN 7-RELATED"/>
    <property type="match status" value="1"/>
</dbReference>
<gene>
    <name evidence="6" type="primary">RRP7</name>
    <name evidence="6" type="ORF">EHS24_000983</name>
</gene>
<keyword evidence="2" id="KW-0175">Coiled coil</keyword>
<reference evidence="6 7" key="1">
    <citation type="submission" date="2018-11" db="EMBL/GenBank/DDBJ databases">
        <title>Genome sequence of Apiotrichum porosum DSM 27194.</title>
        <authorList>
            <person name="Aliyu H."/>
            <person name="Gorte O."/>
            <person name="Ochsenreither K."/>
        </authorList>
    </citation>
    <scope>NUCLEOTIDE SEQUENCE [LARGE SCALE GENOMIC DNA]</scope>
    <source>
        <strain evidence="6 7">DSM 27194</strain>
    </source>
</reference>
<dbReference type="Proteomes" id="UP000279236">
    <property type="component" value="Unassembled WGS sequence"/>
</dbReference>
<proteinExistence type="inferred from homology"/>
<feature type="region of interest" description="Disordered" evidence="3">
    <location>
        <begin position="1"/>
        <end position="32"/>
    </location>
</feature>